<dbReference type="Pfam" id="PF01963">
    <property type="entry name" value="TraB_PrgY_gumN"/>
    <property type="match status" value="1"/>
</dbReference>
<dbReference type="RefSeq" id="WP_378993676.1">
    <property type="nucleotide sequence ID" value="NZ_JBHSMT010000001.1"/>
</dbReference>
<dbReference type="InterPro" id="IPR002816">
    <property type="entry name" value="TraB/PrgY/GumN_fam"/>
</dbReference>
<evidence type="ECO:0000313" key="1">
    <source>
        <dbReference type="EMBL" id="MFC5472335.1"/>
    </source>
</evidence>
<accession>A0ABW0M2I0</accession>
<evidence type="ECO:0000313" key="2">
    <source>
        <dbReference type="Proteomes" id="UP001596045"/>
    </source>
</evidence>
<dbReference type="Proteomes" id="UP001596045">
    <property type="component" value="Unassembled WGS sequence"/>
</dbReference>
<dbReference type="PANTHER" id="PTHR40590">
    <property type="entry name" value="CYTOPLASMIC PROTEIN-RELATED"/>
    <property type="match status" value="1"/>
</dbReference>
<name>A0ABW0M2I0_9BURK</name>
<comment type="caution">
    <text evidence="1">The sequence shown here is derived from an EMBL/GenBank/DDBJ whole genome shotgun (WGS) entry which is preliminary data.</text>
</comment>
<reference evidence="2" key="1">
    <citation type="journal article" date="2019" name="Int. J. Syst. Evol. Microbiol.">
        <title>The Global Catalogue of Microorganisms (GCM) 10K type strain sequencing project: providing services to taxonomists for standard genome sequencing and annotation.</title>
        <authorList>
            <consortium name="The Broad Institute Genomics Platform"/>
            <consortium name="The Broad Institute Genome Sequencing Center for Infectious Disease"/>
            <person name="Wu L."/>
            <person name="Ma J."/>
        </authorList>
    </citation>
    <scope>NUCLEOTIDE SEQUENCE [LARGE SCALE GENOMIC DNA]</scope>
    <source>
        <strain evidence="2">JCM 17066</strain>
    </source>
</reference>
<dbReference type="EMBL" id="JBHSMT010000001">
    <property type="protein sequence ID" value="MFC5472335.1"/>
    <property type="molecule type" value="Genomic_DNA"/>
</dbReference>
<protein>
    <submittedName>
        <fullName evidence="1">TraB/GumN family protein</fullName>
    </submittedName>
</protein>
<organism evidence="1 2">
    <name type="scientific">Paraherbaspirillum soli</name>
    <dbReference type="NCBI Taxonomy" id="631222"/>
    <lineage>
        <taxon>Bacteria</taxon>
        <taxon>Pseudomonadati</taxon>
        <taxon>Pseudomonadota</taxon>
        <taxon>Betaproteobacteria</taxon>
        <taxon>Burkholderiales</taxon>
        <taxon>Oxalobacteraceae</taxon>
        <taxon>Paraherbaspirillum</taxon>
    </lineage>
</organism>
<sequence length="334" mass="36003">MFSQIIVTLSALLNRLSPSRVAHLRPHHLLLPLTLGALLLLPTAVPAKDVATDVEAQTQVSRQGGALFKIQRAGHTVYLFGTIHIGRADFYPLDPKVRQALKQSSRIALELDPGNAQAMMPSLQKYGMYADGNTNTQDLPPALQQSVSALLEKNGMPTANLAVMKPWLLATMLALSEYTGSGYQPQYGVDTVLADFAHSQHKPLVELESAEQQLSLMGNLSISDQVLFLQDTVTGMSDPANAKKALQLVALWRGGDLDGLAAMLQELTNDATFSSKFVQRALLDGRNPGLADGIGKLLKSTPTAFAGIGILHLVGSNSVPALLRQRGYSVERIY</sequence>
<dbReference type="CDD" id="cd14789">
    <property type="entry name" value="Tiki"/>
    <property type="match status" value="1"/>
</dbReference>
<keyword evidence="2" id="KW-1185">Reference proteome</keyword>
<gene>
    <name evidence="1" type="ORF">ACFPM8_00040</name>
</gene>
<dbReference type="PANTHER" id="PTHR40590:SF1">
    <property type="entry name" value="CYTOPLASMIC PROTEIN"/>
    <property type="match status" value="1"/>
</dbReference>
<proteinExistence type="predicted"/>
<dbReference type="InterPro" id="IPR047111">
    <property type="entry name" value="YbaP-like"/>
</dbReference>